<feature type="region of interest" description="Disordered" evidence="1">
    <location>
        <begin position="1"/>
        <end position="183"/>
    </location>
</feature>
<accession>A0A2I0GT88</accession>
<reference evidence="2 3" key="1">
    <citation type="submission" date="2017-11" db="EMBL/GenBank/DDBJ databases">
        <title>De-novo sequencing of pomegranate (Punica granatum L.) genome.</title>
        <authorList>
            <person name="Akparov Z."/>
            <person name="Amiraslanov A."/>
            <person name="Hajiyeva S."/>
            <person name="Abbasov M."/>
            <person name="Kaur K."/>
            <person name="Hamwieh A."/>
            <person name="Solovyev V."/>
            <person name="Salamov A."/>
            <person name="Braich B."/>
            <person name="Kosarev P."/>
            <person name="Mahmoud A."/>
            <person name="Hajiyev E."/>
            <person name="Babayeva S."/>
            <person name="Izzatullayeva V."/>
            <person name="Mammadov A."/>
            <person name="Mammadov A."/>
            <person name="Sharifova S."/>
            <person name="Ojaghi J."/>
            <person name="Eynullazada K."/>
            <person name="Bayramov B."/>
            <person name="Abdulazimova A."/>
            <person name="Shahmuradov I."/>
        </authorList>
    </citation>
    <scope>NUCLEOTIDE SEQUENCE [LARGE SCALE GENOMIC DNA]</scope>
    <source>
        <strain evidence="3">cv. AG2017</strain>
        <tissue evidence="2">Leaf</tissue>
    </source>
</reference>
<evidence type="ECO:0000313" key="3">
    <source>
        <dbReference type="Proteomes" id="UP000233551"/>
    </source>
</evidence>
<feature type="compositionally biased region" description="Basic and acidic residues" evidence="1">
    <location>
        <begin position="42"/>
        <end position="62"/>
    </location>
</feature>
<feature type="compositionally biased region" description="Polar residues" evidence="1">
    <location>
        <begin position="116"/>
        <end position="125"/>
    </location>
</feature>
<keyword evidence="3" id="KW-1185">Reference proteome</keyword>
<organism evidence="2 3">
    <name type="scientific">Punica granatum</name>
    <name type="common">Pomegranate</name>
    <dbReference type="NCBI Taxonomy" id="22663"/>
    <lineage>
        <taxon>Eukaryota</taxon>
        <taxon>Viridiplantae</taxon>
        <taxon>Streptophyta</taxon>
        <taxon>Embryophyta</taxon>
        <taxon>Tracheophyta</taxon>
        <taxon>Spermatophyta</taxon>
        <taxon>Magnoliopsida</taxon>
        <taxon>eudicotyledons</taxon>
        <taxon>Gunneridae</taxon>
        <taxon>Pentapetalae</taxon>
        <taxon>rosids</taxon>
        <taxon>malvids</taxon>
        <taxon>Myrtales</taxon>
        <taxon>Lythraceae</taxon>
        <taxon>Punica</taxon>
    </lineage>
</organism>
<dbReference type="Proteomes" id="UP000233551">
    <property type="component" value="Unassembled WGS sequence"/>
</dbReference>
<gene>
    <name evidence="2" type="ORF">CRG98_050055</name>
</gene>
<name>A0A2I0GT88_PUNGR</name>
<protein>
    <submittedName>
        <fullName evidence="2">Uncharacterized protein</fullName>
    </submittedName>
</protein>
<dbReference type="EMBL" id="PGOL01044408">
    <property type="protein sequence ID" value="PKH73105.1"/>
    <property type="molecule type" value="Genomic_DNA"/>
</dbReference>
<sequence length="183" mass="19062">MGEEGRGDPDLVGSSHVGLDPSGEVARVQPPRPRGRGPVGEPPDRSRAPPLLSDRKTREEVRGTPTQPGAPPLVLDPSSEIATSRLRAGGGAPSEREREKQGKGALTPLGAPLSRLNPSGETVTSPRGVKVDRRAPNRVGGPLPSSPCFLLENMGRGDGGPGLGLPRRPSIPSARWPDSSHLA</sequence>
<comment type="caution">
    <text evidence="2">The sequence shown here is derived from an EMBL/GenBank/DDBJ whole genome shotgun (WGS) entry which is preliminary data.</text>
</comment>
<evidence type="ECO:0000313" key="2">
    <source>
        <dbReference type="EMBL" id="PKH73105.1"/>
    </source>
</evidence>
<dbReference type="AlphaFoldDB" id="A0A2I0GT88"/>
<proteinExistence type="predicted"/>
<evidence type="ECO:0000256" key="1">
    <source>
        <dbReference type="SAM" id="MobiDB-lite"/>
    </source>
</evidence>